<evidence type="ECO:0000256" key="3">
    <source>
        <dbReference type="ARBA" id="ARBA00022989"/>
    </source>
</evidence>
<keyword evidence="3 5" id="KW-1133">Transmembrane helix</keyword>
<evidence type="ECO:0000256" key="1">
    <source>
        <dbReference type="ARBA" id="ARBA00004141"/>
    </source>
</evidence>
<dbReference type="Pfam" id="PF00005">
    <property type="entry name" value="ABC_tran"/>
    <property type="match status" value="1"/>
</dbReference>
<dbReference type="STRING" id="68775.A0A5C3LG94"/>
<evidence type="ECO:0000313" key="7">
    <source>
        <dbReference type="EMBL" id="TFK31897.1"/>
    </source>
</evidence>
<evidence type="ECO:0000313" key="8">
    <source>
        <dbReference type="Proteomes" id="UP000308652"/>
    </source>
</evidence>
<feature type="transmembrane region" description="Helical" evidence="5">
    <location>
        <begin position="79"/>
        <end position="104"/>
    </location>
</feature>
<keyword evidence="4 5" id="KW-0472">Membrane</keyword>
<dbReference type="GO" id="GO:0015421">
    <property type="term" value="F:ABC-type oligopeptide transporter activity"/>
    <property type="evidence" value="ECO:0007669"/>
    <property type="project" value="TreeGrafter"/>
</dbReference>
<feature type="transmembrane region" description="Helical" evidence="5">
    <location>
        <begin position="139"/>
        <end position="160"/>
    </location>
</feature>
<evidence type="ECO:0000256" key="5">
    <source>
        <dbReference type="SAM" id="Phobius"/>
    </source>
</evidence>
<evidence type="ECO:0000256" key="4">
    <source>
        <dbReference type="ARBA" id="ARBA00023136"/>
    </source>
</evidence>
<keyword evidence="8" id="KW-1185">Reference proteome</keyword>
<dbReference type="GO" id="GO:0016887">
    <property type="term" value="F:ATP hydrolysis activity"/>
    <property type="evidence" value="ECO:0007669"/>
    <property type="project" value="InterPro"/>
</dbReference>
<dbReference type="EMBL" id="ML213697">
    <property type="protein sequence ID" value="TFK31897.1"/>
    <property type="molecule type" value="Genomic_DNA"/>
</dbReference>
<dbReference type="GO" id="GO:0090374">
    <property type="term" value="P:oligopeptide export from mitochondrion"/>
    <property type="evidence" value="ECO:0007669"/>
    <property type="project" value="TreeGrafter"/>
</dbReference>
<comment type="subcellular location">
    <subcellularLocation>
        <location evidence="1">Membrane</location>
        <topology evidence="1">Multi-pass membrane protein</topology>
    </subcellularLocation>
</comment>
<dbReference type="PANTHER" id="PTHR43394">
    <property type="entry name" value="ATP-DEPENDENT PERMEASE MDL1, MITOCHONDRIAL"/>
    <property type="match status" value="1"/>
</dbReference>
<gene>
    <name evidence="7" type="ORF">BDQ12DRAFT_729115</name>
</gene>
<feature type="domain" description="ABC transmembrane type-1" evidence="6">
    <location>
        <begin position="86"/>
        <end position="397"/>
    </location>
</feature>
<feature type="transmembrane region" description="Helical" evidence="5">
    <location>
        <begin position="334"/>
        <end position="358"/>
    </location>
</feature>
<feature type="transmembrane region" description="Helical" evidence="5">
    <location>
        <begin position="256"/>
        <end position="276"/>
    </location>
</feature>
<feature type="transmembrane region" description="Helical" evidence="5">
    <location>
        <begin position="373"/>
        <end position="393"/>
    </location>
</feature>
<evidence type="ECO:0000259" key="6">
    <source>
        <dbReference type="PROSITE" id="PS50929"/>
    </source>
</evidence>
<proteinExistence type="predicted"/>
<feature type="non-terminal residue" evidence="7">
    <location>
        <position position="627"/>
    </location>
</feature>
<dbReference type="OrthoDB" id="6500128at2759"/>
<keyword evidence="2 5" id="KW-0812">Transmembrane</keyword>
<dbReference type="GO" id="GO:0005743">
    <property type="term" value="C:mitochondrial inner membrane"/>
    <property type="evidence" value="ECO:0007669"/>
    <property type="project" value="TreeGrafter"/>
</dbReference>
<dbReference type="InterPro" id="IPR011527">
    <property type="entry name" value="ABC1_TM_dom"/>
</dbReference>
<dbReference type="Pfam" id="PF00664">
    <property type="entry name" value="ABC_membrane"/>
    <property type="match status" value="1"/>
</dbReference>
<dbReference type="GO" id="GO:0005524">
    <property type="term" value="F:ATP binding"/>
    <property type="evidence" value="ECO:0007669"/>
    <property type="project" value="InterPro"/>
</dbReference>
<dbReference type="CDD" id="cd18577">
    <property type="entry name" value="ABC_6TM_Pgp_ABCB1_D1_like"/>
    <property type="match status" value="1"/>
</dbReference>
<dbReference type="PANTHER" id="PTHR43394:SF15">
    <property type="entry name" value="ALPHA-FACTOR-TRANSPORTING ATPASE"/>
    <property type="match status" value="1"/>
</dbReference>
<dbReference type="InterPro" id="IPR036640">
    <property type="entry name" value="ABC1_TM_sf"/>
</dbReference>
<dbReference type="Proteomes" id="UP000308652">
    <property type="component" value="Unassembled WGS sequence"/>
</dbReference>
<dbReference type="AlphaFoldDB" id="A0A5C3LG94"/>
<dbReference type="InterPro" id="IPR027417">
    <property type="entry name" value="P-loop_NTPase"/>
</dbReference>
<name>A0A5C3LG94_9AGAR</name>
<protein>
    <submittedName>
        <fullName evidence="7">ABC transporter type 1, transmembrane domain-containing protein</fullName>
    </submittedName>
</protein>
<feature type="transmembrane region" description="Helical" evidence="5">
    <location>
        <begin position="233"/>
        <end position="250"/>
    </location>
</feature>
<organism evidence="7 8">
    <name type="scientific">Crucibulum laeve</name>
    <dbReference type="NCBI Taxonomy" id="68775"/>
    <lineage>
        <taxon>Eukaryota</taxon>
        <taxon>Fungi</taxon>
        <taxon>Dikarya</taxon>
        <taxon>Basidiomycota</taxon>
        <taxon>Agaricomycotina</taxon>
        <taxon>Agaricomycetes</taxon>
        <taxon>Agaricomycetidae</taxon>
        <taxon>Agaricales</taxon>
        <taxon>Agaricineae</taxon>
        <taxon>Nidulariaceae</taxon>
        <taxon>Crucibulum</taxon>
    </lineage>
</organism>
<dbReference type="InterPro" id="IPR039421">
    <property type="entry name" value="Type_1_exporter"/>
</dbReference>
<accession>A0A5C3LG94</accession>
<evidence type="ECO:0000256" key="2">
    <source>
        <dbReference type="ARBA" id="ARBA00022692"/>
    </source>
</evidence>
<dbReference type="SUPFAM" id="SSF52540">
    <property type="entry name" value="P-loop containing nucleoside triphosphate hydrolases"/>
    <property type="match status" value="1"/>
</dbReference>
<sequence>MRRSPALVVDTSSSNNNDLNYELAISPRSSIYSTTTVDLKNGSKASLPQEFTPANAQPARATPTPSIRLLFSLISRRHLLLLLLPAVISSIISGGIAPFMTYVVGQAFDAFAQFPLTANPPQAAKDALLRGVGIAALELLGLAVGSLALGSLTSSLWIWTGEMNVMALRKAVYVAVTKKDMVWFDTNMGSTEGSVQSEQEEQQGPLGAGGLMAKFTRETDDVRMATSLASGMLLQYLTTCFTCLLLAFLRSWALTLVILSAVPVLMIIQGLSQGLASPLLAQERGQTGVAATLIERAVSAIATVKAFNASEHEKSRAGAVFAKLNDAARKLNSVWGLTSALAQFVMMSMFVQGFWFGAKLVREGRVSAGDVMAVFWACLIATSNLQMCIPQFITLAKGKFAMVALVSLLDEEPARSSTPITPHFAPTTPSTTRFSFTTQPKSRTLRKIAPAKCTGEFALHNVTFAYPSRPTLPVLTDVSLFLPANETTFIVGSSGSGKSTVAQLLMRMYEPQQGSVMLDEQDVRFLDEEWMQMHVAGVGQGTQGGVVILDGKSVLENVALGAFGRHAGREEVEEACRAALMHEFVRDLPEGYDTLLGSGTGVGLSGGQKQRLAIARAKLRNPAVLIL</sequence>
<reference evidence="7 8" key="1">
    <citation type="journal article" date="2019" name="Nat. Ecol. Evol.">
        <title>Megaphylogeny resolves global patterns of mushroom evolution.</title>
        <authorList>
            <person name="Varga T."/>
            <person name="Krizsan K."/>
            <person name="Foldi C."/>
            <person name="Dima B."/>
            <person name="Sanchez-Garcia M."/>
            <person name="Sanchez-Ramirez S."/>
            <person name="Szollosi G.J."/>
            <person name="Szarkandi J.G."/>
            <person name="Papp V."/>
            <person name="Albert L."/>
            <person name="Andreopoulos W."/>
            <person name="Angelini C."/>
            <person name="Antonin V."/>
            <person name="Barry K.W."/>
            <person name="Bougher N.L."/>
            <person name="Buchanan P."/>
            <person name="Buyck B."/>
            <person name="Bense V."/>
            <person name="Catcheside P."/>
            <person name="Chovatia M."/>
            <person name="Cooper J."/>
            <person name="Damon W."/>
            <person name="Desjardin D."/>
            <person name="Finy P."/>
            <person name="Geml J."/>
            <person name="Haridas S."/>
            <person name="Hughes K."/>
            <person name="Justo A."/>
            <person name="Karasinski D."/>
            <person name="Kautmanova I."/>
            <person name="Kiss B."/>
            <person name="Kocsube S."/>
            <person name="Kotiranta H."/>
            <person name="LaButti K.M."/>
            <person name="Lechner B.E."/>
            <person name="Liimatainen K."/>
            <person name="Lipzen A."/>
            <person name="Lukacs Z."/>
            <person name="Mihaltcheva S."/>
            <person name="Morgado L.N."/>
            <person name="Niskanen T."/>
            <person name="Noordeloos M.E."/>
            <person name="Ohm R.A."/>
            <person name="Ortiz-Santana B."/>
            <person name="Ovrebo C."/>
            <person name="Racz N."/>
            <person name="Riley R."/>
            <person name="Savchenko A."/>
            <person name="Shiryaev A."/>
            <person name="Soop K."/>
            <person name="Spirin V."/>
            <person name="Szebenyi C."/>
            <person name="Tomsovsky M."/>
            <person name="Tulloss R.E."/>
            <person name="Uehling J."/>
            <person name="Grigoriev I.V."/>
            <person name="Vagvolgyi C."/>
            <person name="Papp T."/>
            <person name="Martin F.M."/>
            <person name="Miettinen O."/>
            <person name="Hibbett D.S."/>
            <person name="Nagy L.G."/>
        </authorList>
    </citation>
    <scope>NUCLEOTIDE SEQUENCE [LARGE SCALE GENOMIC DNA]</scope>
    <source>
        <strain evidence="7 8">CBS 166.37</strain>
    </source>
</reference>
<dbReference type="PROSITE" id="PS50929">
    <property type="entry name" value="ABC_TM1F"/>
    <property type="match status" value="1"/>
</dbReference>
<dbReference type="Gene3D" id="1.20.1560.10">
    <property type="entry name" value="ABC transporter type 1, transmembrane domain"/>
    <property type="match status" value="1"/>
</dbReference>
<dbReference type="InterPro" id="IPR003439">
    <property type="entry name" value="ABC_transporter-like_ATP-bd"/>
</dbReference>
<dbReference type="SUPFAM" id="SSF90123">
    <property type="entry name" value="ABC transporter transmembrane region"/>
    <property type="match status" value="1"/>
</dbReference>
<dbReference type="Gene3D" id="3.40.50.300">
    <property type="entry name" value="P-loop containing nucleotide triphosphate hydrolases"/>
    <property type="match status" value="1"/>
</dbReference>